<dbReference type="InterPro" id="IPR011009">
    <property type="entry name" value="Kinase-like_dom_sf"/>
</dbReference>
<keyword evidence="8" id="KW-0418">Kinase</keyword>
<feature type="domain" description="Protein kinase" evidence="7">
    <location>
        <begin position="40"/>
        <end position="332"/>
    </location>
</feature>
<dbReference type="AlphaFoldDB" id="A0A0A9YYV5"/>
<keyword evidence="8" id="KW-0808">Transferase</keyword>
<evidence type="ECO:0000256" key="2">
    <source>
        <dbReference type="ARBA" id="ARBA00022741"/>
    </source>
</evidence>
<keyword evidence="6" id="KW-1133">Transmembrane helix</keyword>
<gene>
    <name evidence="8" type="primary">Vrk1_1</name>
    <name evidence="9" type="synonym">Vrk1_0</name>
    <name evidence="9" type="ORF">CM83_53514</name>
    <name evidence="8" type="ORF">CM83_53523</name>
</gene>
<dbReference type="GO" id="GO:0004674">
    <property type="term" value="F:protein serine/threonine kinase activity"/>
    <property type="evidence" value="ECO:0007669"/>
    <property type="project" value="UniProtKB-KW"/>
</dbReference>
<keyword evidence="6" id="KW-0812">Transmembrane</keyword>
<dbReference type="InterPro" id="IPR050235">
    <property type="entry name" value="CK1_Ser-Thr_kinase"/>
</dbReference>
<reference evidence="8" key="1">
    <citation type="journal article" date="2014" name="PLoS ONE">
        <title>Transcriptome-Based Identification of ABC Transporters in the Western Tarnished Plant Bug Lygus hesperus.</title>
        <authorList>
            <person name="Hull J.J."/>
            <person name="Chaney K."/>
            <person name="Geib S.M."/>
            <person name="Fabrick J.A."/>
            <person name="Brent C.S."/>
            <person name="Walsh D."/>
            <person name="Lavine L.C."/>
        </authorList>
    </citation>
    <scope>NUCLEOTIDE SEQUENCE</scope>
</reference>
<evidence type="ECO:0000259" key="7">
    <source>
        <dbReference type="PROSITE" id="PS50011"/>
    </source>
</evidence>
<organism evidence="8">
    <name type="scientific">Lygus hesperus</name>
    <name type="common">Western plant bug</name>
    <dbReference type="NCBI Taxonomy" id="30085"/>
    <lineage>
        <taxon>Eukaryota</taxon>
        <taxon>Metazoa</taxon>
        <taxon>Ecdysozoa</taxon>
        <taxon>Arthropoda</taxon>
        <taxon>Hexapoda</taxon>
        <taxon>Insecta</taxon>
        <taxon>Pterygota</taxon>
        <taxon>Neoptera</taxon>
        <taxon>Paraneoptera</taxon>
        <taxon>Hemiptera</taxon>
        <taxon>Heteroptera</taxon>
        <taxon>Panheteroptera</taxon>
        <taxon>Cimicomorpha</taxon>
        <taxon>Miridae</taxon>
        <taxon>Mirini</taxon>
        <taxon>Lygus</taxon>
    </lineage>
</organism>
<keyword evidence="6" id="KW-0472">Membrane</keyword>
<evidence type="ECO:0000256" key="4">
    <source>
        <dbReference type="PROSITE-ProRule" id="PRU10141"/>
    </source>
</evidence>
<accession>A0A0A9YYV5</accession>
<keyword evidence="3 4" id="KW-0067">ATP-binding</keyword>
<protein>
    <recommendedName>
        <fullName evidence="1">non-specific serine/threonine protein kinase</fullName>
        <ecNumber evidence="1">2.7.11.1</ecNumber>
    </recommendedName>
</protein>
<dbReference type="Gene3D" id="1.10.510.10">
    <property type="entry name" value="Transferase(Phosphotransferase) domain 1"/>
    <property type="match status" value="1"/>
</dbReference>
<dbReference type="PROSITE" id="PS00107">
    <property type="entry name" value="PROTEIN_KINASE_ATP"/>
    <property type="match status" value="1"/>
</dbReference>
<evidence type="ECO:0000256" key="5">
    <source>
        <dbReference type="RuleBase" id="RU000304"/>
    </source>
</evidence>
<evidence type="ECO:0000313" key="9">
    <source>
        <dbReference type="EMBL" id="JAG36287.1"/>
    </source>
</evidence>
<sequence length="332" mass="38393">MAPRFCDNMTIHKRKSPVTSFKAPDLRGAEIISDVTTKKWRLGKAIGVGAFGQIFLASDDILKPVSPDTSFIVKMEPYTSGPLFVERNFYLRAAKTDTIQEYMQSKKVTRLGVPHIYSFGTCFLRDVHMRFIVMPKYGASIQSMLVKHGNKFHIKTAFTLAIHVVEALEYIHEQGYIHADIKALNLVLGSDDKSSAPVYLIDYGLVARYKYRDGTHKEFVQDHRMANAGTIEFSSRDSHKGVPLPKGPPHLLGMWDRRDEMYHYFTLKVYYWTIISIFKVFKKRHRVRMVFVYPLRLYIQNIQMLFQTNPLFADKPSSFFRVFFSATHLRGE</sequence>
<feature type="transmembrane region" description="Helical" evidence="6">
    <location>
        <begin position="261"/>
        <end position="281"/>
    </location>
</feature>
<dbReference type="InterPro" id="IPR017441">
    <property type="entry name" value="Protein_kinase_ATP_BS"/>
</dbReference>
<keyword evidence="5" id="KW-0723">Serine/threonine-protein kinase</keyword>
<evidence type="ECO:0000256" key="6">
    <source>
        <dbReference type="SAM" id="Phobius"/>
    </source>
</evidence>
<dbReference type="GO" id="GO:0005524">
    <property type="term" value="F:ATP binding"/>
    <property type="evidence" value="ECO:0007669"/>
    <property type="project" value="UniProtKB-UniRule"/>
</dbReference>
<dbReference type="SMART" id="SM00220">
    <property type="entry name" value="S_TKc"/>
    <property type="match status" value="1"/>
</dbReference>
<dbReference type="PROSITE" id="PS00108">
    <property type="entry name" value="PROTEIN_KINASE_ST"/>
    <property type="match status" value="1"/>
</dbReference>
<dbReference type="InterPro" id="IPR000719">
    <property type="entry name" value="Prot_kinase_dom"/>
</dbReference>
<name>A0A0A9YYV5_LYGHE</name>
<dbReference type="EMBL" id="GBHO01007321">
    <property type="protein sequence ID" value="JAG36283.1"/>
    <property type="molecule type" value="Transcribed_RNA"/>
</dbReference>
<dbReference type="EMBL" id="GBHO01007317">
    <property type="protein sequence ID" value="JAG36287.1"/>
    <property type="molecule type" value="Transcribed_RNA"/>
</dbReference>
<dbReference type="Pfam" id="PF00069">
    <property type="entry name" value="Pkinase"/>
    <property type="match status" value="1"/>
</dbReference>
<dbReference type="SUPFAM" id="SSF56112">
    <property type="entry name" value="Protein kinase-like (PK-like)"/>
    <property type="match status" value="1"/>
</dbReference>
<dbReference type="InterPro" id="IPR008271">
    <property type="entry name" value="Ser/Thr_kinase_AS"/>
</dbReference>
<keyword evidence="2 4" id="KW-0547">Nucleotide-binding</keyword>
<dbReference type="EC" id="2.7.11.1" evidence="1"/>
<feature type="binding site" evidence="4">
    <location>
        <position position="74"/>
    </location>
    <ligand>
        <name>ATP</name>
        <dbReference type="ChEBI" id="CHEBI:30616"/>
    </ligand>
</feature>
<evidence type="ECO:0000256" key="1">
    <source>
        <dbReference type="ARBA" id="ARBA00012513"/>
    </source>
</evidence>
<dbReference type="PROSITE" id="PS50011">
    <property type="entry name" value="PROTEIN_KINASE_DOM"/>
    <property type="match status" value="1"/>
</dbReference>
<dbReference type="PANTHER" id="PTHR11909">
    <property type="entry name" value="CASEIN KINASE-RELATED"/>
    <property type="match status" value="1"/>
</dbReference>
<evidence type="ECO:0000256" key="3">
    <source>
        <dbReference type="ARBA" id="ARBA00022840"/>
    </source>
</evidence>
<comment type="similarity">
    <text evidence="5">Belongs to the protein kinase superfamily.</text>
</comment>
<evidence type="ECO:0000313" key="8">
    <source>
        <dbReference type="EMBL" id="JAG36283.1"/>
    </source>
</evidence>
<reference evidence="8" key="2">
    <citation type="submission" date="2014-07" db="EMBL/GenBank/DDBJ databases">
        <authorList>
            <person name="Hull J."/>
        </authorList>
    </citation>
    <scope>NUCLEOTIDE SEQUENCE</scope>
</reference>
<proteinExistence type="inferred from homology"/>